<keyword evidence="3 10" id="KW-0808">Transferase</keyword>
<evidence type="ECO:0000256" key="7">
    <source>
        <dbReference type="ARBA" id="ARBA00022833"/>
    </source>
</evidence>
<dbReference type="InterPro" id="IPR003126">
    <property type="entry name" value="Znf_UBR"/>
</dbReference>
<evidence type="ECO:0000256" key="8">
    <source>
        <dbReference type="ARBA" id="ARBA00046341"/>
    </source>
</evidence>
<keyword evidence="7 10" id="KW-0862">Zinc</keyword>
<dbReference type="PANTHER" id="PTHR21497">
    <property type="entry name" value="UBIQUITIN LIGASE E3 ALPHA-RELATED"/>
    <property type="match status" value="1"/>
</dbReference>
<proteinExistence type="inferred from homology"/>
<dbReference type="GO" id="GO:0061630">
    <property type="term" value="F:ubiquitin protein ligase activity"/>
    <property type="evidence" value="ECO:0007669"/>
    <property type="project" value="UniProtKB-UniRule"/>
</dbReference>
<dbReference type="GO" id="GO:0000151">
    <property type="term" value="C:ubiquitin ligase complex"/>
    <property type="evidence" value="ECO:0007669"/>
    <property type="project" value="TreeGrafter"/>
</dbReference>
<dbReference type="GO" id="GO:1990303">
    <property type="term" value="C:UBR1-RAD6 ubiquitin ligase complex"/>
    <property type="evidence" value="ECO:0007669"/>
    <property type="project" value="EnsemblFungi"/>
</dbReference>
<dbReference type="Pfam" id="PF02207">
    <property type="entry name" value="zf-UBR"/>
    <property type="match status" value="1"/>
</dbReference>
<dbReference type="GO" id="GO:0071629">
    <property type="term" value="P:cytoplasm protein quality control by the ubiquitin-proteasome system"/>
    <property type="evidence" value="ECO:0007669"/>
    <property type="project" value="EnsemblFungi"/>
</dbReference>
<protein>
    <recommendedName>
        <fullName evidence="10">E3 ubiquitin-protein ligase</fullName>
        <ecNumber evidence="10">2.3.2.27</ecNumber>
    </recommendedName>
</protein>
<dbReference type="STRING" id="1071382.H2ATX6"/>
<evidence type="ECO:0000256" key="6">
    <source>
        <dbReference type="ARBA" id="ARBA00022786"/>
    </source>
</evidence>
<dbReference type="eggNOG" id="KOG1140">
    <property type="taxonomic scope" value="Eukaryota"/>
</dbReference>
<feature type="compositionally biased region" description="Acidic residues" evidence="11">
    <location>
        <begin position="1835"/>
        <end position="1860"/>
    </location>
</feature>
<dbReference type="GO" id="GO:0008540">
    <property type="term" value="C:proteasome regulatory particle, base subcomplex"/>
    <property type="evidence" value="ECO:0007669"/>
    <property type="project" value="EnsemblFungi"/>
</dbReference>
<dbReference type="GO" id="GO:0120174">
    <property type="term" value="P:stress-induced homeostatically regulated protein degradation pathway"/>
    <property type="evidence" value="ECO:0007669"/>
    <property type="project" value="EnsemblFungi"/>
</dbReference>
<dbReference type="GO" id="GO:0006513">
    <property type="term" value="P:protein monoubiquitination"/>
    <property type="evidence" value="ECO:0007669"/>
    <property type="project" value="EnsemblFungi"/>
</dbReference>
<evidence type="ECO:0000256" key="11">
    <source>
        <dbReference type="SAM" id="MobiDB-lite"/>
    </source>
</evidence>
<comment type="catalytic activity">
    <reaction evidence="1 10">
        <text>S-ubiquitinyl-[E2 ubiquitin-conjugating enzyme]-L-cysteine + [acceptor protein]-L-lysine = [E2 ubiquitin-conjugating enzyme]-L-cysteine + N(6)-ubiquitinyl-[acceptor protein]-L-lysine.</text>
        <dbReference type="EC" id="2.3.2.27"/>
    </reaction>
</comment>
<sequence length="1942" mass="224470">MRDEQDLRNELYTTLRSIHKLQFFQDVRGPTARIEMDHLLKQIIFKFLYFEITDNGTNLSKLFPNSPDYPTSIDDFLNDTNITNEFYKIDMKQKQTSFTHKGRNCGRKFKVGEPLYRCHECGFDDTCVLCIHCFNPADHENHHIYTDICNDFTSGICDCGDTEAWNGDLHCKAEEISTEDKDDTMDDEASDNVSYDEKVMEIVLSEAFDYFIDLFNQNVEPLPTFTKEITMKLREMIQMGQVDEMNKFLISLSYKNEFIEEAEEAKNYTVLIYNDEFHNYSQATMALRQGVPDNIHTDILTSKIDSEGRAMLKCSDDIQTLTDGFFNVQSNGLSATFTSWSEYVHQEACKYIVHWLNHCLTIPDNDFQHMFRNALGKVLCLESPNLPDKNSMIPTLEEFLNMKLTASNALDIHYPYRFIDLSILNNHNKIPLGFHKTLTESSTKHISTGLNEHENITDRKYANTRLQYLLYFDNRYWKKLRKDLQNVIIPTLSSSQKYKPTFCQQVVEIFNHMTRSIAYMDREPQLTALRECVVQLFTCPTNAKMIFENENNYFIDIVWSIIDIFAEFCKFDEGNFVWQKVTKSNPTKSLALSFKQGLYTVETLLSKIDNPNIIMRPKEFISIVTLCKLFNGAWKIKRKEGEHVLHEDQSFIPYLEYTTSIYSIIQTIENTLNDNMFNEQLLLNSIKLLNSYLSHRSLTYKLVKDSYEVVKFTVSSDRVAYMNPIHTFFSFLIEKVPLAKGYEAILYQDALSTTTVEDHAETAITHDVTFDFLKISDFSLRTIVLCSQISVGFWVRNGMSVLHQASYYRNNPELNTYSRDIYLNQLALLWESDDLPRVIYNILDRWELLEWFNGDVAYESTVYQDKITLIMQQFISFLYQLLTERQFFQKFSSAEERKMFYIKNAIIYNLYSKPLSYSKLLKKVPDYLTENTTDFDSALNEVSIFIEPKGLADNGVFKLKESLYSKIDPLKLLNLENEFESSATVIKTHLAKNTKDDVTKVILQPQITSLKHMDEEAAELGAFTRSTIFAKIIYKLLQVCLDTEDGTFLNELLHLIHGIFRDDEMVNGKSSLPNAFLSKPICNLLLSIAVSKTENFSGHITSKANYLLQKMINKNSNEVFDSLIASFGTEYVEEYKAKSHTSGADLEESEKERKKRLAKKRQAKLLAKFNNQQSKFMKEHEDEFEEKNDYDDEDVDMLEGEKIVEVEDFTCSLCQDAQTQDVFVIPSYHDYTPIFRPGNIIDAKEFATSWEGFTNDNEHPTYMDEELLDSLQIDGNEDARKVFVSCNHHIHHNCFRRYIQKKRFSSTAFICPLCQTYSNCIIPVHQTSSSDTSLTVDLLLEGDSHTVKLSECFKPFNTGEFNNIFDVFDAVFSDSQSFDKRYHKNQDFGKGVTALVLANHWTNTICMLEVASRWENLPHKNFLVGKEQKYKTLKNILVFIILIVSNVSSPAPTDKVYVNNAGHIYNQNQLFQYITRQVLFSDETTVSIITDALNMYSVQFLKDFFLELEGANIDDLYEEAISLGTVYKYDQKLLGLLNMTCGAHFSMPLFSDELKTKIFNLAYSSLLKNLLPSLRRCLIMLKVFHLLLDESESSPFTIKNINLEKDIYNADEFQLPQYIDRLIFILTNFETIGEFLNGRNISQPFKNEDLIRNVPHEYTGIVKLADLSQYLNTYVTNAKALSLREENKNTKNSTNRLDFKICLTCGVKIHQRSDRHEMSKHLTRHCFKPFSAFLIPNTSEICLFLSKPASSICVAAPYLNSHGESGRNAMKRGDLTMLNLKRYEHLNKLWINNEIPGYISRVMGDEFRVSILSNGFLFAFNGEGRARRVPPTNASDDESEDFPEGGDEDDFESDDDDDERFGEGFNHINIPPGGDVRDFFQIFETVRNAMEDNGANPNEGVDLTTPFLQFFGPQFRGARRDNGDQDDDNVDDDRNSDTEPAW</sequence>
<dbReference type="EC" id="2.3.2.27" evidence="10"/>
<dbReference type="GO" id="GO:0000209">
    <property type="term" value="P:protein polyubiquitination"/>
    <property type="evidence" value="ECO:0007669"/>
    <property type="project" value="EnsemblFungi"/>
</dbReference>
<accession>H2ATX6</accession>
<feature type="compositionally biased region" description="Basic and acidic residues" evidence="11">
    <location>
        <begin position="1932"/>
        <end position="1942"/>
    </location>
</feature>
<dbReference type="KEGG" id="kaf:KAFR_0D01790"/>
<dbReference type="Proteomes" id="UP000005220">
    <property type="component" value="Chromosome 4"/>
</dbReference>
<dbReference type="GO" id="GO:0034620">
    <property type="term" value="P:cellular response to unfolded protein"/>
    <property type="evidence" value="ECO:0007669"/>
    <property type="project" value="EnsemblFungi"/>
</dbReference>
<dbReference type="GO" id="GO:0072671">
    <property type="term" value="P:mitochondria-associated ubiquitin-dependent protein catabolic process"/>
    <property type="evidence" value="ECO:0007669"/>
    <property type="project" value="EnsemblFungi"/>
</dbReference>
<dbReference type="GeneID" id="13885784"/>
<evidence type="ECO:0000256" key="5">
    <source>
        <dbReference type="ARBA" id="ARBA00022771"/>
    </source>
</evidence>
<dbReference type="GO" id="GO:0071596">
    <property type="term" value="P:ubiquitin-dependent protein catabolic process via the N-end rule pathway"/>
    <property type="evidence" value="ECO:0007669"/>
    <property type="project" value="UniProtKB-UniRule"/>
</dbReference>
<dbReference type="InterPro" id="IPR055194">
    <property type="entry name" value="UBR1-like_WH"/>
</dbReference>
<evidence type="ECO:0000256" key="2">
    <source>
        <dbReference type="ARBA" id="ARBA00004906"/>
    </source>
</evidence>
<name>H2ATX6_KAZAF</name>
<keyword evidence="5 10" id="KW-0863">Zinc-finger</keyword>
<dbReference type="InParanoid" id="H2ATX6"/>
<feature type="domain" description="UBR-type" evidence="12">
    <location>
        <begin position="103"/>
        <end position="176"/>
    </location>
</feature>
<dbReference type="Pfam" id="PF22960">
    <property type="entry name" value="WHD_UBR1"/>
    <property type="match status" value="1"/>
</dbReference>
<evidence type="ECO:0000313" key="14">
    <source>
        <dbReference type="Proteomes" id="UP000005220"/>
    </source>
</evidence>
<feature type="region of interest" description="Disordered" evidence="11">
    <location>
        <begin position="1912"/>
        <end position="1942"/>
    </location>
</feature>
<evidence type="ECO:0000256" key="9">
    <source>
        <dbReference type="PROSITE-ProRule" id="PRU00508"/>
    </source>
</evidence>
<evidence type="ECO:0000259" key="12">
    <source>
        <dbReference type="PROSITE" id="PS51157"/>
    </source>
</evidence>
<evidence type="ECO:0000313" key="13">
    <source>
        <dbReference type="EMBL" id="CCF57826.1"/>
    </source>
</evidence>
<dbReference type="EMBL" id="HE650824">
    <property type="protein sequence ID" value="CCF57826.1"/>
    <property type="molecule type" value="Genomic_DNA"/>
</dbReference>
<dbReference type="GO" id="GO:0036503">
    <property type="term" value="P:ERAD pathway"/>
    <property type="evidence" value="ECO:0007669"/>
    <property type="project" value="EnsemblFungi"/>
</dbReference>
<dbReference type="GO" id="GO:0008270">
    <property type="term" value="F:zinc ion binding"/>
    <property type="evidence" value="ECO:0007669"/>
    <property type="project" value="UniProtKB-UniRule"/>
</dbReference>
<dbReference type="GO" id="GO:1904855">
    <property type="term" value="F:proteasome regulatory particle binding"/>
    <property type="evidence" value="ECO:0007669"/>
    <property type="project" value="EnsemblFungi"/>
</dbReference>
<dbReference type="Pfam" id="PF18995">
    <property type="entry name" value="PRT6_C"/>
    <property type="match status" value="1"/>
</dbReference>
<evidence type="ECO:0000256" key="10">
    <source>
        <dbReference type="RuleBase" id="RU366018"/>
    </source>
</evidence>
<dbReference type="FunFam" id="2.10.110.30:FF:000002">
    <property type="entry name" value="Putative e3 ubiquitin-protein ligase ubr3"/>
    <property type="match status" value="1"/>
</dbReference>
<feature type="region of interest" description="Disordered" evidence="11">
    <location>
        <begin position="1827"/>
        <end position="1873"/>
    </location>
</feature>
<dbReference type="GO" id="GO:0090089">
    <property type="term" value="P:regulation of dipeptide transport"/>
    <property type="evidence" value="ECO:0007669"/>
    <property type="project" value="EnsemblFungi"/>
</dbReference>
<dbReference type="RefSeq" id="XP_003956961.1">
    <property type="nucleotide sequence ID" value="XM_003956912.1"/>
</dbReference>
<dbReference type="FunCoup" id="H2ATX6">
    <property type="interactions" value="751"/>
</dbReference>
<dbReference type="CDD" id="cd19672">
    <property type="entry name" value="UBR-box_UBR1_like"/>
    <property type="match status" value="1"/>
</dbReference>
<dbReference type="GO" id="GO:1990116">
    <property type="term" value="P:ribosome-associated ubiquitin-dependent protein catabolic process"/>
    <property type="evidence" value="ECO:0007669"/>
    <property type="project" value="EnsemblFungi"/>
</dbReference>
<evidence type="ECO:0000256" key="4">
    <source>
        <dbReference type="ARBA" id="ARBA00022723"/>
    </source>
</evidence>
<dbReference type="InterPro" id="IPR044046">
    <property type="entry name" value="E3_ligase_UBR-like_C"/>
</dbReference>
<dbReference type="HOGENOM" id="CLU_238060_0_0_1"/>
<keyword evidence="4 10" id="KW-0479">Metal-binding</keyword>
<dbReference type="PROSITE" id="PS51157">
    <property type="entry name" value="ZF_UBR"/>
    <property type="match status" value="1"/>
</dbReference>
<keyword evidence="6 10" id="KW-0833">Ubl conjugation pathway</keyword>
<comment type="function">
    <text evidence="10">Ubiquitin ligase protein which is a component of the N-end rule pathway. Recognizes and binds to proteins bearing specific N-terminal residues that are destabilizing according to the N-end rule, leading to their ubiquitination and subsequent degradation.</text>
</comment>
<comment type="pathway">
    <text evidence="2 10">Protein modification; protein ubiquitination.</text>
</comment>
<dbReference type="PANTHER" id="PTHR21497:SF26">
    <property type="entry name" value="E3 UBIQUITIN-PROTEIN LIGASE UBR1"/>
    <property type="match status" value="1"/>
</dbReference>
<dbReference type="OrthoDB" id="26387at2759"/>
<evidence type="ECO:0000256" key="1">
    <source>
        <dbReference type="ARBA" id="ARBA00000900"/>
    </source>
</evidence>
<organism evidence="13 14">
    <name type="scientific">Kazachstania africana (strain ATCC 22294 / BCRC 22015 / CBS 2517 / CECT 1963 / NBRC 1671 / NRRL Y-8276)</name>
    <name type="common">Yeast</name>
    <name type="synonym">Kluyveromyces africanus</name>
    <dbReference type="NCBI Taxonomy" id="1071382"/>
    <lineage>
        <taxon>Eukaryota</taxon>
        <taxon>Fungi</taxon>
        <taxon>Dikarya</taxon>
        <taxon>Ascomycota</taxon>
        <taxon>Saccharomycotina</taxon>
        <taxon>Saccharomycetes</taxon>
        <taxon>Saccharomycetales</taxon>
        <taxon>Saccharomycetaceae</taxon>
        <taxon>Kazachstania</taxon>
    </lineage>
</organism>
<dbReference type="UniPathway" id="UPA00143"/>
<dbReference type="GO" id="GO:0005737">
    <property type="term" value="C:cytoplasm"/>
    <property type="evidence" value="ECO:0007669"/>
    <property type="project" value="EnsemblFungi"/>
</dbReference>
<gene>
    <name evidence="13" type="primary">KAFR0D01790</name>
    <name evidence="13" type="ORF">KAFR_0D01790</name>
</gene>
<dbReference type="SMART" id="SM00396">
    <property type="entry name" value="ZnF_UBR1"/>
    <property type="match status" value="1"/>
</dbReference>
<feature type="zinc finger region" description="UBR-type" evidence="9">
    <location>
        <begin position="103"/>
        <end position="176"/>
    </location>
</feature>
<keyword evidence="14" id="KW-1185">Reference proteome</keyword>
<dbReference type="InterPro" id="IPR039164">
    <property type="entry name" value="UBR1-like"/>
</dbReference>
<dbReference type="Gene3D" id="2.10.110.30">
    <property type="match status" value="1"/>
</dbReference>
<dbReference type="SUPFAM" id="SSF57850">
    <property type="entry name" value="RING/U-box"/>
    <property type="match status" value="1"/>
</dbReference>
<comment type="similarity">
    <text evidence="8 10">Belongs to the E3 ubiquitin-protein ligase UBR1-like family.</text>
</comment>
<evidence type="ECO:0000256" key="3">
    <source>
        <dbReference type="ARBA" id="ARBA00022679"/>
    </source>
</evidence>
<reference evidence="13 14" key="1">
    <citation type="journal article" date="2011" name="Proc. Natl. Acad. Sci. U.S.A.">
        <title>Evolutionary erosion of yeast sex chromosomes by mating-type switching accidents.</title>
        <authorList>
            <person name="Gordon J.L."/>
            <person name="Armisen D."/>
            <person name="Proux-Wera E."/>
            <person name="Oheigeartaigh S.S."/>
            <person name="Byrne K.P."/>
            <person name="Wolfe K.H."/>
        </authorList>
    </citation>
    <scope>NUCLEOTIDE SEQUENCE [LARGE SCALE GENOMIC DNA]</scope>
    <source>
        <strain evidence="14">ATCC 22294 / BCRC 22015 / CBS 2517 / CECT 1963 / NBRC 1671 / NRRL Y-8276</strain>
    </source>
</reference>